<dbReference type="Pfam" id="PF09439">
    <property type="entry name" value="SRPRB"/>
    <property type="match status" value="1"/>
</dbReference>
<keyword evidence="8" id="KW-0342">GTP-binding</keyword>
<evidence type="ECO:0000256" key="4">
    <source>
        <dbReference type="ARBA" id="ARBA00022692"/>
    </source>
</evidence>
<comment type="similarity">
    <text evidence="2">Belongs to the SRP receptor beta subunit family.</text>
</comment>
<keyword evidence="5" id="KW-0547">Nucleotide-binding</keyword>
<evidence type="ECO:0000256" key="3">
    <source>
        <dbReference type="ARBA" id="ARBA00020256"/>
    </source>
</evidence>
<accession>A0A8E2ED73</accession>
<dbReference type="SUPFAM" id="SSF52540">
    <property type="entry name" value="P-loop containing nucleoside triphosphate hydrolases"/>
    <property type="match status" value="1"/>
</dbReference>
<evidence type="ECO:0000256" key="9">
    <source>
        <dbReference type="ARBA" id="ARBA00023136"/>
    </source>
</evidence>
<keyword evidence="4 11" id="KW-0812">Transmembrane</keyword>
<dbReference type="OrthoDB" id="41266at2759"/>
<sequence>MAWHDTNSWLTHAFSPHLSTIIVTIIIALVLPLLVHQYLYKRQAQTTLPTFLLLGPSGAGKTSLLTLLDRGTPALTHPSQTPLSIALSLPPSIPASSSRYRSPTDPSYARSRCLLLTDTPGHGKLRHFALSRLTSSSQNIRGIIFLLDAAALPSSSGLLEAAEYLHDVLLLLQKRHTSAKTSKGPKAIPVLVAANKLDLFTALPPALVKISLEKAITEIRATRAKGLKDSGVGVEEVDGIEEEREWLGDGGEGAFEFKQMEECDVVVEVRGGYVMGAEGADVDAWWGWVGEQL</sequence>
<dbReference type="Gene3D" id="3.40.50.300">
    <property type="entry name" value="P-loop containing nucleotide triphosphate hydrolases"/>
    <property type="match status" value="1"/>
</dbReference>
<evidence type="ECO:0000313" key="12">
    <source>
        <dbReference type="EMBL" id="OCK81877.1"/>
    </source>
</evidence>
<dbReference type="EMBL" id="KV744905">
    <property type="protein sequence ID" value="OCK81877.1"/>
    <property type="molecule type" value="Genomic_DNA"/>
</dbReference>
<evidence type="ECO:0000256" key="7">
    <source>
        <dbReference type="ARBA" id="ARBA00022989"/>
    </source>
</evidence>
<organism evidence="12 13">
    <name type="scientific">Lepidopterella palustris CBS 459.81</name>
    <dbReference type="NCBI Taxonomy" id="1314670"/>
    <lineage>
        <taxon>Eukaryota</taxon>
        <taxon>Fungi</taxon>
        <taxon>Dikarya</taxon>
        <taxon>Ascomycota</taxon>
        <taxon>Pezizomycotina</taxon>
        <taxon>Dothideomycetes</taxon>
        <taxon>Pleosporomycetidae</taxon>
        <taxon>Mytilinidiales</taxon>
        <taxon>Argynnaceae</taxon>
        <taxon>Lepidopterella</taxon>
    </lineage>
</organism>
<gene>
    <name evidence="12" type="ORF">K432DRAFT_441993</name>
</gene>
<reference evidence="12 13" key="1">
    <citation type="journal article" date="2016" name="Nat. Commun.">
        <title>Ectomycorrhizal ecology is imprinted in the genome of the dominant symbiotic fungus Cenococcum geophilum.</title>
        <authorList>
            <consortium name="DOE Joint Genome Institute"/>
            <person name="Peter M."/>
            <person name="Kohler A."/>
            <person name="Ohm R.A."/>
            <person name="Kuo A."/>
            <person name="Krutzmann J."/>
            <person name="Morin E."/>
            <person name="Arend M."/>
            <person name="Barry K.W."/>
            <person name="Binder M."/>
            <person name="Choi C."/>
            <person name="Clum A."/>
            <person name="Copeland A."/>
            <person name="Grisel N."/>
            <person name="Haridas S."/>
            <person name="Kipfer T."/>
            <person name="LaButti K."/>
            <person name="Lindquist E."/>
            <person name="Lipzen A."/>
            <person name="Maire R."/>
            <person name="Meier B."/>
            <person name="Mihaltcheva S."/>
            <person name="Molinier V."/>
            <person name="Murat C."/>
            <person name="Poggeler S."/>
            <person name="Quandt C.A."/>
            <person name="Sperisen C."/>
            <person name="Tritt A."/>
            <person name="Tisserant E."/>
            <person name="Crous P.W."/>
            <person name="Henrissat B."/>
            <person name="Nehls U."/>
            <person name="Egli S."/>
            <person name="Spatafora J.W."/>
            <person name="Grigoriev I.V."/>
            <person name="Martin F.M."/>
        </authorList>
    </citation>
    <scope>NUCLEOTIDE SEQUENCE [LARGE SCALE GENOMIC DNA]</scope>
    <source>
        <strain evidence="12 13">CBS 459.81</strain>
    </source>
</reference>
<name>A0A8E2ED73_9PEZI</name>
<evidence type="ECO:0000256" key="8">
    <source>
        <dbReference type="ARBA" id="ARBA00023134"/>
    </source>
</evidence>
<evidence type="ECO:0000256" key="6">
    <source>
        <dbReference type="ARBA" id="ARBA00022824"/>
    </source>
</evidence>
<evidence type="ECO:0000256" key="1">
    <source>
        <dbReference type="ARBA" id="ARBA00004389"/>
    </source>
</evidence>
<dbReference type="AlphaFoldDB" id="A0A8E2ED73"/>
<dbReference type="CDD" id="cd04105">
    <property type="entry name" value="SR_beta"/>
    <property type="match status" value="1"/>
</dbReference>
<keyword evidence="13" id="KW-1185">Reference proteome</keyword>
<comment type="subcellular location">
    <subcellularLocation>
        <location evidence="1">Endoplasmic reticulum membrane</location>
        <topology evidence="1">Single-pass membrane protein</topology>
    </subcellularLocation>
</comment>
<dbReference type="InterPro" id="IPR019009">
    <property type="entry name" value="SRP_receptor_beta_su"/>
</dbReference>
<keyword evidence="12" id="KW-0378">Hydrolase</keyword>
<keyword evidence="10" id="KW-0675">Receptor</keyword>
<evidence type="ECO:0000313" key="13">
    <source>
        <dbReference type="Proteomes" id="UP000250266"/>
    </source>
</evidence>
<evidence type="ECO:0000256" key="10">
    <source>
        <dbReference type="ARBA" id="ARBA00023170"/>
    </source>
</evidence>
<dbReference type="GO" id="GO:0005525">
    <property type="term" value="F:GTP binding"/>
    <property type="evidence" value="ECO:0007669"/>
    <property type="project" value="UniProtKB-KW"/>
</dbReference>
<dbReference type="InterPro" id="IPR027417">
    <property type="entry name" value="P-loop_NTPase"/>
</dbReference>
<proteinExistence type="inferred from homology"/>
<dbReference type="Proteomes" id="UP000250266">
    <property type="component" value="Unassembled WGS sequence"/>
</dbReference>
<protein>
    <recommendedName>
        <fullName evidence="3">Signal recognition particle receptor subunit beta</fullName>
    </recommendedName>
</protein>
<evidence type="ECO:0000256" key="5">
    <source>
        <dbReference type="ARBA" id="ARBA00022741"/>
    </source>
</evidence>
<keyword evidence="9 11" id="KW-0472">Membrane</keyword>
<evidence type="ECO:0000256" key="11">
    <source>
        <dbReference type="SAM" id="Phobius"/>
    </source>
</evidence>
<keyword evidence="7 11" id="KW-1133">Transmembrane helix</keyword>
<dbReference type="GO" id="GO:0016787">
    <property type="term" value="F:hydrolase activity"/>
    <property type="evidence" value="ECO:0007669"/>
    <property type="project" value="UniProtKB-KW"/>
</dbReference>
<dbReference type="GO" id="GO:0005789">
    <property type="term" value="C:endoplasmic reticulum membrane"/>
    <property type="evidence" value="ECO:0007669"/>
    <property type="project" value="UniProtKB-SubCell"/>
</dbReference>
<keyword evidence="6" id="KW-0256">Endoplasmic reticulum</keyword>
<feature type="transmembrane region" description="Helical" evidence="11">
    <location>
        <begin position="14"/>
        <end position="35"/>
    </location>
</feature>
<evidence type="ECO:0000256" key="2">
    <source>
        <dbReference type="ARBA" id="ARBA00005619"/>
    </source>
</evidence>